<accession>A0A1M5DVA0</accession>
<dbReference type="Proteomes" id="UP000184501">
    <property type="component" value="Unassembled WGS sequence"/>
</dbReference>
<protein>
    <submittedName>
        <fullName evidence="2">Uncharacterized protein</fullName>
    </submittedName>
</protein>
<dbReference type="AlphaFoldDB" id="A0A1M5DVA0"/>
<evidence type="ECO:0000313" key="2">
    <source>
        <dbReference type="EMBL" id="SHF70933.1"/>
    </source>
</evidence>
<sequence length="186" mass="20444">MSLEIASWLARVTRSSVSATARCDVVGEDGSVRERSEHVLEADDLLRWSYTARGGGDELLQSCDGEELVHSEHGRTTRTPLPTPSASPDDPLYFYSWPGVVDAWLVEMVRPVDLLARVTVSSISGDTPVRITARPLGNERSPYNGFSVPDGRLLAMVLDVERGCFTDVTVTRPGHDMLTFTLTRLP</sequence>
<gene>
    <name evidence="2" type="ORF">SAMN05444320_104620</name>
</gene>
<keyword evidence="3" id="KW-1185">Reference proteome</keyword>
<evidence type="ECO:0000256" key="1">
    <source>
        <dbReference type="SAM" id="MobiDB-lite"/>
    </source>
</evidence>
<name>A0A1M5DVA0_STRHI</name>
<dbReference type="STRING" id="2017.SAMN05444320_104620"/>
<organism evidence="2 3">
    <name type="scientific">Streptoalloteichus hindustanus</name>
    <dbReference type="NCBI Taxonomy" id="2017"/>
    <lineage>
        <taxon>Bacteria</taxon>
        <taxon>Bacillati</taxon>
        <taxon>Actinomycetota</taxon>
        <taxon>Actinomycetes</taxon>
        <taxon>Pseudonocardiales</taxon>
        <taxon>Pseudonocardiaceae</taxon>
        <taxon>Streptoalloteichus</taxon>
    </lineage>
</organism>
<feature type="region of interest" description="Disordered" evidence="1">
    <location>
        <begin position="66"/>
        <end position="85"/>
    </location>
</feature>
<proteinExistence type="predicted"/>
<reference evidence="2 3" key="1">
    <citation type="submission" date="2016-11" db="EMBL/GenBank/DDBJ databases">
        <authorList>
            <person name="Jaros S."/>
            <person name="Januszkiewicz K."/>
            <person name="Wedrychowicz H."/>
        </authorList>
    </citation>
    <scope>NUCLEOTIDE SEQUENCE [LARGE SCALE GENOMIC DNA]</scope>
    <source>
        <strain evidence="2 3">DSM 44523</strain>
    </source>
</reference>
<evidence type="ECO:0000313" key="3">
    <source>
        <dbReference type="Proteomes" id="UP000184501"/>
    </source>
</evidence>
<dbReference type="EMBL" id="FQVN01000004">
    <property type="protein sequence ID" value="SHF70933.1"/>
    <property type="molecule type" value="Genomic_DNA"/>
</dbReference>